<reference evidence="1 2" key="2">
    <citation type="journal article" date="2022" name="Mol. Ecol. Resour.">
        <title>The genomes of chicory, endive, great burdock and yacon provide insights into Asteraceae paleo-polyploidization history and plant inulin production.</title>
        <authorList>
            <person name="Fan W."/>
            <person name="Wang S."/>
            <person name="Wang H."/>
            <person name="Wang A."/>
            <person name="Jiang F."/>
            <person name="Liu H."/>
            <person name="Zhao H."/>
            <person name="Xu D."/>
            <person name="Zhang Y."/>
        </authorList>
    </citation>
    <scope>NUCLEOTIDE SEQUENCE [LARGE SCALE GENOMIC DNA]</scope>
    <source>
        <strain evidence="2">cv. Punajuju</strain>
        <tissue evidence="1">Leaves</tissue>
    </source>
</reference>
<reference evidence="2" key="1">
    <citation type="journal article" date="2022" name="Mol. Ecol. Resour.">
        <title>The genomes of chicory, endive, great burdock and yacon provide insights into Asteraceae palaeo-polyploidization history and plant inulin production.</title>
        <authorList>
            <person name="Fan W."/>
            <person name="Wang S."/>
            <person name="Wang H."/>
            <person name="Wang A."/>
            <person name="Jiang F."/>
            <person name="Liu H."/>
            <person name="Zhao H."/>
            <person name="Xu D."/>
            <person name="Zhang Y."/>
        </authorList>
    </citation>
    <scope>NUCLEOTIDE SEQUENCE [LARGE SCALE GENOMIC DNA]</scope>
    <source>
        <strain evidence="2">cv. Punajuju</strain>
    </source>
</reference>
<sequence>MKSMRIQTQKGAKNGEITARIVDKEFPVVWYRAKGMDGTTATTFRDLVPVKLASAVWDTISMYKTNIANFPQNETCDLLIMDRSLDMAFSPPIDEEDRRKMMKASDGETMMVDWFEGGDDRG</sequence>
<name>A0ACB9E2E7_CICIN</name>
<accession>A0ACB9E2E7</accession>
<organism evidence="1 2">
    <name type="scientific">Cichorium intybus</name>
    <name type="common">Chicory</name>
    <dbReference type="NCBI Taxonomy" id="13427"/>
    <lineage>
        <taxon>Eukaryota</taxon>
        <taxon>Viridiplantae</taxon>
        <taxon>Streptophyta</taxon>
        <taxon>Embryophyta</taxon>
        <taxon>Tracheophyta</taxon>
        <taxon>Spermatophyta</taxon>
        <taxon>Magnoliopsida</taxon>
        <taxon>eudicotyledons</taxon>
        <taxon>Gunneridae</taxon>
        <taxon>Pentapetalae</taxon>
        <taxon>asterids</taxon>
        <taxon>campanulids</taxon>
        <taxon>Asterales</taxon>
        <taxon>Asteraceae</taxon>
        <taxon>Cichorioideae</taxon>
        <taxon>Cichorieae</taxon>
        <taxon>Cichoriinae</taxon>
        <taxon>Cichorium</taxon>
    </lineage>
</organism>
<evidence type="ECO:0000313" key="1">
    <source>
        <dbReference type="EMBL" id="KAI3752860.1"/>
    </source>
</evidence>
<proteinExistence type="predicted"/>
<gene>
    <name evidence="1" type="ORF">L2E82_24899</name>
</gene>
<keyword evidence="2" id="KW-1185">Reference proteome</keyword>
<dbReference type="EMBL" id="CM042012">
    <property type="protein sequence ID" value="KAI3752860.1"/>
    <property type="molecule type" value="Genomic_DNA"/>
</dbReference>
<evidence type="ECO:0000313" key="2">
    <source>
        <dbReference type="Proteomes" id="UP001055811"/>
    </source>
</evidence>
<protein>
    <submittedName>
        <fullName evidence="1">Uncharacterized protein</fullName>
    </submittedName>
</protein>
<dbReference type="Proteomes" id="UP001055811">
    <property type="component" value="Linkage Group LG04"/>
</dbReference>
<comment type="caution">
    <text evidence="1">The sequence shown here is derived from an EMBL/GenBank/DDBJ whole genome shotgun (WGS) entry which is preliminary data.</text>
</comment>